<evidence type="ECO:0000313" key="3">
    <source>
        <dbReference type="EMBL" id="QAS52841.1"/>
    </source>
</evidence>
<name>A0A410MDN6_9BACI</name>
<dbReference type="SMART" id="SM00530">
    <property type="entry name" value="HTH_XRE"/>
    <property type="match status" value="1"/>
</dbReference>
<dbReference type="EMBL" id="CP026118">
    <property type="protein sequence ID" value="QAS52841.1"/>
    <property type="molecule type" value="Genomic_DNA"/>
</dbReference>
<dbReference type="OrthoDB" id="72638at2"/>
<dbReference type="InterPro" id="IPR010982">
    <property type="entry name" value="Lambda_DNA-bd_dom_sf"/>
</dbReference>
<keyword evidence="1" id="KW-0238">DNA-binding</keyword>
<dbReference type="PANTHER" id="PTHR46558">
    <property type="entry name" value="TRACRIPTIONAL REGULATORY PROTEIN-RELATED-RELATED"/>
    <property type="match status" value="1"/>
</dbReference>
<organism evidence="3 4">
    <name type="scientific">Halobacillus litoralis</name>
    <dbReference type="NCBI Taxonomy" id="45668"/>
    <lineage>
        <taxon>Bacteria</taxon>
        <taxon>Bacillati</taxon>
        <taxon>Bacillota</taxon>
        <taxon>Bacilli</taxon>
        <taxon>Bacillales</taxon>
        <taxon>Bacillaceae</taxon>
        <taxon>Halobacillus</taxon>
    </lineage>
</organism>
<dbReference type="PANTHER" id="PTHR46558:SF11">
    <property type="entry name" value="HTH-TYPE TRANSCRIPTIONAL REGULATOR XRE"/>
    <property type="match status" value="1"/>
</dbReference>
<reference evidence="3 4" key="1">
    <citation type="submission" date="2018-01" db="EMBL/GenBank/DDBJ databases">
        <title>The whole genome sequencing and assembly of Halobacillus litoralis ERB031 strain.</title>
        <authorList>
            <person name="Lee S.-J."/>
            <person name="Park M.-K."/>
            <person name="Kim J.-Y."/>
            <person name="Lee Y.-J."/>
            <person name="Yi H."/>
            <person name="Bahn Y.-S."/>
            <person name="Kim J.F."/>
            <person name="Lee D.-W."/>
        </authorList>
    </citation>
    <scope>NUCLEOTIDE SEQUENCE [LARGE SCALE GENOMIC DNA]</scope>
    <source>
        <strain evidence="3 4">ERB 031</strain>
    </source>
</reference>
<evidence type="ECO:0000313" key="4">
    <source>
        <dbReference type="Proteomes" id="UP000287756"/>
    </source>
</evidence>
<dbReference type="RefSeq" id="WP_128525118.1">
    <property type="nucleotide sequence ID" value="NZ_CP026118.1"/>
</dbReference>
<dbReference type="GO" id="GO:0003677">
    <property type="term" value="F:DNA binding"/>
    <property type="evidence" value="ECO:0007669"/>
    <property type="project" value="UniProtKB-KW"/>
</dbReference>
<dbReference type="SUPFAM" id="SSF47413">
    <property type="entry name" value="lambda repressor-like DNA-binding domains"/>
    <property type="match status" value="1"/>
</dbReference>
<feature type="domain" description="HTH cro/C1-type" evidence="2">
    <location>
        <begin position="6"/>
        <end position="60"/>
    </location>
</feature>
<dbReference type="Proteomes" id="UP000287756">
    <property type="component" value="Chromosome"/>
</dbReference>
<proteinExistence type="predicted"/>
<dbReference type="Gene3D" id="1.10.260.40">
    <property type="entry name" value="lambda repressor-like DNA-binding domains"/>
    <property type="match status" value="1"/>
</dbReference>
<protein>
    <submittedName>
        <fullName evidence="3">Transcriptional regulator</fullName>
    </submittedName>
</protein>
<dbReference type="Pfam" id="PF01381">
    <property type="entry name" value="HTH_3"/>
    <property type="match status" value="1"/>
</dbReference>
<gene>
    <name evidence="3" type="ORF">HLI_11855</name>
</gene>
<accession>A0A410MDN6</accession>
<dbReference type="PROSITE" id="PS50943">
    <property type="entry name" value="HTH_CROC1"/>
    <property type="match status" value="1"/>
</dbReference>
<dbReference type="CDD" id="cd00093">
    <property type="entry name" value="HTH_XRE"/>
    <property type="match status" value="1"/>
</dbReference>
<dbReference type="InterPro" id="IPR001387">
    <property type="entry name" value="Cro/C1-type_HTH"/>
</dbReference>
<sequence>MDGNRLKELRREKKLTQAELGKIIHVSKVSISGYESGDRSPDTENLRELADFFGVTTDYLLGRSEDPNKTEEEEFNAFANNPDLQKWYKELPKSKEEDLQKLRKMWEIIKQDKNN</sequence>
<evidence type="ECO:0000256" key="1">
    <source>
        <dbReference type="ARBA" id="ARBA00023125"/>
    </source>
</evidence>
<evidence type="ECO:0000259" key="2">
    <source>
        <dbReference type="PROSITE" id="PS50943"/>
    </source>
</evidence>
<dbReference type="AlphaFoldDB" id="A0A410MDN6"/>
<dbReference type="KEGG" id="hli:HLI_11855"/>